<dbReference type="AlphaFoldDB" id="A0A0G0XJB6"/>
<comment type="caution">
    <text evidence="1">The sequence shown here is derived from an EMBL/GenBank/DDBJ whole genome shotgun (WGS) entry which is preliminary data.</text>
</comment>
<gene>
    <name evidence="1" type="ORF">UU83_C0014G0017</name>
</gene>
<reference evidence="1 2" key="1">
    <citation type="journal article" date="2015" name="Nature">
        <title>rRNA introns, odd ribosomes, and small enigmatic genomes across a large radiation of phyla.</title>
        <authorList>
            <person name="Brown C.T."/>
            <person name="Hug L.A."/>
            <person name="Thomas B.C."/>
            <person name="Sharon I."/>
            <person name="Castelle C.J."/>
            <person name="Singh A."/>
            <person name="Wilkins M.J."/>
            <person name="Williams K.H."/>
            <person name="Banfield J.F."/>
        </authorList>
    </citation>
    <scope>NUCLEOTIDE SEQUENCE [LARGE SCALE GENOMIC DNA]</scope>
</reference>
<dbReference type="EMBL" id="LCCD01000014">
    <property type="protein sequence ID" value="KKS24969.1"/>
    <property type="molecule type" value="Genomic_DNA"/>
</dbReference>
<accession>A0A0G0XJB6</accession>
<evidence type="ECO:0000313" key="1">
    <source>
        <dbReference type="EMBL" id="KKS24969.1"/>
    </source>
</evidence>
<organism evidence="1 2">
    <name type="scientific">Candidatus Jorgensenbacteria bacterium GW2011_GWF2_41_8</name>
    <dbReference type="NCBI Taxonomy" id="1618667"/>
    <lineage>
        <taxon>Bacteria</taxon>
        <taxon>Candidatus Joergenseniibacteriota</taxon>
    </lineage>
</organism>
<dbReference type="Proteomes" id="UP000033856">
    <property type="component" value="Unassembled WGS sequence"/>
</dbReference>
<proteinExistence type="predicted"/>
<evidence type="ECO:0000313" key="2">
    <source>
        <dbReference type="Proteomes" id="UP000033856"/>
    </source>
</evidence>
<name>A0A0G0XJB6_9BACT</name>
<protein>
    <submittedName>
        <fullName evidence="1">Uncharacterized protein</fullName>
    </submittedName>
</protein>
<sequence>MLWTNRRASGSNSGESLAAIRASATANRNRSVILGIIGI</sequence>